<evidence type="ECO:0000259" key="2">
    <source>
        <dbReference type="Pfam" id="PF20441"/>
    </source>
</evidence>
<dbReference type="InterPro" id="IPR046461">
    <property type="entry name" value="TerL_ATPase"/>
</dbReference>
<proteinExistence type="predicted"/>
<dbReference type="InterPro" id="IPR046462">
    <property type="entry name" value="TerL_nuclease"/>
</dbReference>
<accession>A0ABT3GYI7</accession>
<evidence type="ECO:0000313" key="3">
    <source>
        <dbReference type="EMBL" id="MCW1932624.1"/>
    </source>
</evidence>
<reference evidence="3 4" key="1">
    <citation type="submission" date="2022-10" db="EMBL/GenBank/DDBJ databases">
        <title>Pararhodobacter sp. nov., isolated from marine algae.</title>
        <authorList>
            <person name="Choi B.J."/>
            <person name="Kim J.M."/>
            <person name="Lee J.K."/>
            <person name="Choi D.G."/>
            <person name="Jeon C.O."/>
        </authorList>
    </citation>
    <scope>NUCLEOTIDE SEQUENCE [LARGE SCALE GENOMIC DNA]</scope>
    <source>
        <strain evidence="3 4">ZQ420</strain>
    </source>
</reference>
<dbReference type="Proteomes" id="UP001208938">
    <property type="component" value="Unassembled WGS sequence"/>
</dbReference>
<dbReference type="PANTHER" id="PTHR41287">
    <property type="match status" value="1"/>
</dbReference>
<dbReference type="Gene3D" id="3.40.50.300">
    <property type="entry name" value="P-loop containing nucleotide triphosphate hydrolases"/>
    <property type="match status" value="1"/>
</dbReference>
<name>A0ABT3GYI7_9RHOB</name>
<dbReference type="Pfam" id="PF03354">
    <property type="entry name" value="TerL_ATPase"/>
    <property type="match status" value="1"/>
</dbReference>
<evidence type="ECO:0000313" key="4">
    <source>
        <dbReference type="Proteomes" id="UP001208938"/>
    </source>
</evidence>
<dbReference type="RefSeq" id="WP_264505610.1">
    <property type="nucleotide sequence ID" value="NZ_JAPDFL010000001.1"/>
</dbReference>
<gene>
    <name evidence="3" type="ORF">OKW52_10240</name>
</gene>
<feature type="domain" description="Terminase large subunit-like endonuclease" evidence="2">
    <location>
        <begin position="249"/>
        <end position="537"/>
    </location>
</feature>
<evidence type="ECO:0000259" key="1">
    <source>
        <dbReference type="Pfam" id="PF03354"/>
    </source>
</evidence>
<dbReference type="InterPro" id="IPR027417">
    <property type="entry name" value="P-loop_NTPase"/>
</dbReference>
<comment type="caution">
    <text evidence="3">The sequence shown here is derived from an EMBL/GenBank/DDBJ whole genome shotgun (WGS) entry which is preliminary data.</text>
</comment>
<feature type="domain" description="Terminase large subunit-like ATPase" evidence="1">
    <location>
        <begin position="68"/>
        <end position="234"/>
    </location>
</feature>
<keyword evidence="4" id="KW-1185">Reference proteome</keyword>
<dbReference type="Pfam" id="PF20441">
    <property type="entry name" value="TerL_nuclease"/>
    <property type="match status" value="1"/>
</dbReference>
<dbReference type="InterPro" id="IPR005021">
    <property type="entry name" value="Terminase_largesu-like"/>
</dbReference>
<sequence>MTLPKRPKGVGSGAQYDRTRGLWVSGSYWFDEKAADAAVDFFPRYLRLTSGEWAGRPFVLEDWQADDIVRPLFGWKRPDGTRRYRRCYIWVPRKNGKTELAAGIALLMLLGDGEEGGEVYSIAADGDQAAIVFNKATAMVGKSEALSNELTCLKTAIYCGALNASFKPLSGSGKGKHGKAASGLIGDEIHEWPSGELYQFMHDSEGNRRQPLEFLISTAGKKGGYGSEVYDECEKICDGVLDDPETLVVIYAADPDHDDWTQESTWYKANPNLGVSKKLETMRSDARRAMQSPRLENSFKAYHLNIWSEQAVRWLPIDMADDTGRRFGWKYCAGPHGWQDLETLLIGKRCFSGIDLSSINDLTALLHWFPVQDGLQTPAVVARFFKPEDLIGEHSKRDKLPYDRWVGAGAIIATPGNVVDYAFLKKTLFDDAERFEIQNIGVDRYNATQTTIEIAQEGLPIEYFQQGFISMSPPSKELERLVMSNALHHGGHPVLDRHAKVVAVETDPAGNIKPTKAKSAQRIDGIVALVNAIGVASRDQGDAGKLTSERILERGGLL</sequence>
<protein>
    <submittedName>
        <fullName evidence="3">Terminase large subunit</fullName>
    </submittedName>
</protein>
<dbReference type="PANTHER" id="PTHR41287:SF1">
    <property type="entry name" value="PROTEIN YMFN"/>
    <property type="match status" value="1"/>
</dbReference>
<organism evidence="3 4">
    <name type="scientific">Pararhodobacter zhoushanensis</name>
    <dbReference type="NCBI Taxonomy" id="2479545"/>
    <lineage>
        <taxon>Bacteria</taxon>
        <taxon>Pseudomonadati</taxon>
        <taxon>Pseudomonadota</taxon>
        <taxon>Alphaproteobacteria</taxon>
        <taxon>Rhodobacterales</taxon>
        <taxon>Paracoccaceae</taxon>
        <taxon>Pararhodobacter</taxon>
    </lineage>
</organism>
<dbReference type="EMBL" id="JAPDFL010000001">
    <property type="protein sequence ID" value="MCW1932624.1"/>
    <property type="molecule type" value="Genomic_DNA"/>
</dbReference>